<name>A0A7Y0SPL8_VIBPH</name>
<evidence type="ECO:0000313" key="1">
    <source>
        <dbReference type="EMBL" id="NMU86958.1"/>
    </source>
</evidence>
<feature type="non-terminal residue" evidence="1">
    <location>
        <position position="1"/>
    </location>
</feature>
<sequence>VASEDLIRRHMISVAAGNISHNKHLPTFWFTSLNEASKLLCNENIELMLLINREKPESLAELAEISGHHIRELSRTLDDLSSKGFIQLEEKGNACRPIAVFTDFEIILGKELENTLQEGYLADTEHSLLRRMPLG</sequence>
<dbReference type="Proteomes" id="UP000518904">
    <property type="component" value="Unassembled WGS sequence"/>
</dbReference>
<evidence type="ECO:0000313" key="2">
    <source>
        <dbReference type="Proteomes" id="UP000518904"/>
    </source>
</evidence>
<accession>A0A7Y0SPL8</accession>
<dbReference type="Pfam" id="PF25212">
    <property type="entry name" value="HVO_A0114"/>
    <property type="match status" value="1"/>
</dbReference>
<organism evidence="1 2">
    <name type="scientific">Vibrio parahaemolyticus</name>
    <dbReference type="NCBI Taxonomy" id="670"/>
    <lineage>
        <taxon>Bacteria</taxon>
        <taxon>Pseudomonadati</taxon>
        <taxon>Pseudomonadota</taxon>
        <taxon>Gammaproteobacteria</taxon>
        <taxon>Vibrionales</taxon>
        <taxon>Vibrionaceae</taxon>
        <taxon>Vibrio</taxon>
    </lineage>
</organism>
<reference evidence="1 2" key="1">
    <citation type="submission" date="2020-04" db="EMBL/GenBank/DDBJ databases">
        <title>Whole-genome sequencing of Vibrio spp. from China reveals different genetic environments of blaCTX-M-14 among diverse lineages.</title>
        <authorList>
            <person name="Zheng Z."/>
            <person name="Ye L."/>
            <person name="Chen S."/>
        </authorList>
    </citation>
    <scope>NUCLEOTIDE SEQUENCE [LARGE SCALE GENOMIC DNA]</scope>
    <source>
        <strain evidence="1 2">Vb0551</strain>
    </source>
</reference>
<dbReference type="AlphaFoldDB" id="A0A7Y0SPL8"/>
<comment type="caution">
    <text evidence="1">The sequence shown here is derived from an EMBL/GenBank/DDBJ whole genome shotgun (WGS) entry which is preliminary data.</text>
</comment>
<dbReference type="SUPFAM" id="SSF46785">
    <property type="entry name" value="Winged helix' DNA-binding domain"/>
    <property type="match status" value="1"/>
</dbReference>
<dbReference type="EMBL" id="JABCLB010002512">
    <property type="protein sequence ID" value="NMU86958.1"/>
    <property type="molecule type" value="Genomic_DNA"/>
</dbReference>
<gene>
    <name evidence="1" type="ORF">HKB16_29345</name>
</gene>
<proteinExistence type="predicted"/>
<dbReference type="InterPro" id="IPR036390">
    <property type="entry name" value="WH_DNA-bd_sf"/>
</dbReference>
<protein>
    <submittedName>
        <fullName evidence="1">Transcriptional regulator</fullName>
    </submittedName>
</protein>